<dbReference type="InterPro" id="IPR023213">
    <property type="entry name" value="CAT-like_dom_sf"/>
</dbReference>
<keyword evidence="7" id="KW-0276">Fatty acid metabolism</keyword>
<dbReference type="Pfam" id="PF00755">
    <property type="entry name" value="Carn_acyltransf"/>
    <property type="match status" value="1"/>
</dbReference>
<dbReference type="GO" id="GO:0009437">
    <property type="term" value="P:carnitine metabolic process"/>
    <property type="evidence" value="ECO:0007669"/>
    <property type="project" value="TreeGrafter"/>
</dbReference>
<dbReference type="EC" id="2.3.1.7" evidence="16"/>
<comment type="similarity">
    <text evidence="3">Belongs to the carnitine/choline acetyltransferase family.</text>
</comment>
<comment type="function">
    <text evidence="15">Carnitine acetylase is specific for short chain fatty acids. Carnitine acetylase seems to affect the flux through the pyruvate dehydrogenase complex. It may be involved as well in the transport of acetyl-CoA into mitochondria.</text>
</comment>
<dbReference type="GO" id="GO:0006631">
    <property type="term" value="P:fatty acid metabolic process"/>
    <property type="evidence" value="ECO:0007669"/>
    <property type="project" value="UniProtKB-KW"/>
</dbReference>
<keyword evidence="13" id="KW-0012">Acyltransferase</keyword>
<feature type="domain" description="Choline/carnitine acyltransferase" evidence="19">
    <location>
        <begin position="226"/>
        <end position="784"/>
    </location>
</feature>
<evidence type="ECO:0000256" key="3">
    <source>
        <dbReference type="ARBA" id="ARBA00005232"/>
    </source>
</evidence>
<dbReference type="Gene3D" id="3.30.559.70">
    <property type="entry name" value="Choline/Carnitine o-acyltransferase, domain 2"/>
    <property type="match status" value="1"/>
</dbReference>
<evidence type="ECO:0000256" key="16">
    <source>
        <dbReference type="ARBA" id="ARBA00066910"/>
    </source>
</evidence>
<dbReference type="PROSITE" id="PS00439">
    <property type="entry name" value="ACYLTRANSF_C_1"/>
    <property type="match status" value="1"/>
</dbReference>
<evidence type="ECO:0000313" key="20">
    <source>
        <dbReference type="EMBL" id="ELU37664.1"/>
    </source>
</evidence>
<dbReference type="GO" id="GO:0004092">
    <property type="term" value="F:carnitine O-acetyltransferase activity"/>
    <property type="evidence" value="ECO:0007669"/>
    <property type="project" value="UniProtKB-EC"/>
</dbReference>
<dbReference type="GO" id="GO:0005777">
    <property type="term" value="C:peroxisome"/>
    <property type="evidence" value="ECO:0007669"/>
    <property type="project" value="UniProtKB-SubCell"/>
</dbReference>
<keyword evidence="9" id="KW-0443">Lipid metabolism</keyword>
<dbReference type="FunFam" id="3.30.559.70:FF:000007">
    <property type="entry name" value="Carnitine O-acetyltransferase, mitochondrial"/>
    <property type="match status" value="1"/>
</dbReference>
<name>L8WMT7_THACA</name>
<evidence type="ECO:0000256" key="5">
    <source>
        <dbReference type="ARBA" id="ARBA00022679"/>
    </source>
</evidence>
<evidence type="ECO:0000256" key="4">
    <source>
        <dbReference type="ARBA" id="ARBA00022448"/>
    </source>
</evidence>
<evidence type="ECO:0000256" key="7">
    <source>
        <dbReference type="ARBA" id="ARBA00022832"/>
    </source>
</evidence>
<comment type="catalytic activity">
    <reaction evidence="14">
        <text>(R)-carnitine + acetyl-CoA = O-acetyl-(R)-carnitine + CoA</text>
        <dbReference type="Rhea" id="RHEA:21136"/>
        <dbReference type="ChEBI" id="CHEBI:16347"/>
        <dbReference type="ChEBI" id="CHEBI:57287"/>
        <dbReference type="ChEBI" id="CHEBI:57288"/>
        <dbReference type="ChEBI" id="CHEBI:57589"/>
        <dbReference type="EC" id="2.3.1.7"/>
    </reaction>
</comment>
<dbReference type="Proteomes" id="UP000011668">
    <property type="component" value="Unassembled WGS sequence"/>
</dbReference>
<evidence type="ECO:0000256" key="2">
    <source>
        <dbReference type="ARBA" id="ARBA00004443"/>
    </source>
</evidence>
<dbReference type="STRING" id="983506.L8WMT7"/>
<keyword evidence="5 20" id="KW-0808">Transferase</keyword>
<evidence type="ECO:0000313" key="21">
    <source>
        <dbReference type="Proteomes" id="UP000011668"/>
    </source>
</evidence>
<keyword evidence="8" id="KW-0809">Transit peptide</keyword>
<dbReference type="Gene3D" id="3.30.559.10">
    <property type="entry name" value="Chloramphenicol acetyltransferase-like domain"/>
    <property type="match status" value="1"/>
</dbReference>
<evidence type="ECO:0000256" key="17">
    <source>
        <dbReference type="ARBA" id="ARBA00073438"/>
    </source>
</evidence>
<dbReference type="PANTHER" id="PTHR22589:SF103">
    <property type="entry name" value="CARNITINE O-ACETYL-TRANSFERASE, ISOFORM A-RELATED"/>
    <property type="match status" value="1"/>
</dbReference>
<evidence type="ECO:0000256" key="8">
    <source>
        <dbReference type="ARBA" id="ARBA00022946"/>
    </source>
</evidence>
<dbReference type="EMBL" id="AFRT01002509">
    <property type="protein sequence ID" value="ELU37664.1"/>
    <property type="molecule type" value="Genomic_DNA"/>
</dbReference>
<protein>
    <recommendedName>
        <fullName evidence="17">Carnitine O-acetyltransferase, mitochondrial</fullName>
        <ecNumber evidence="16">2.3.1.7</ecNumber>
    </recommendedName>
</protein>
<evidence type="ECO:0000256" key="18">
    <source>
        <dbReference type="PIRSR" id="PIRSR600542-1"/>
    </source>
</evidence>
<dbReference type="InterPro" id="IPR042231">
    <property type="entry name" value="Cho/carn_acyl_trans_2"/>
</dbReference>
<dbReference type="AlphaFoldDB" id="L8WMT7"/>
<comment type="caution">
    <text evidence="20">The sequence shown here is derived from an EMBL/GenBank/DDBJ whole genome shotgun (WGS) entry which is preliminary data.</text>
</comment>
<comment type="subcellular location">
    <subcellularLocation>
        <location evidence="2">Mitochondrion inner membrane</location>
        <topology evidence="2">Peripheral membrane protein</topology>
        <orientation evidence="2">Matrix side</orientation>
    </subcellularLocation>
    <subcellularLocation>
        <location evidence="1">Peroxisome</location>
    </subcellularLocation>
</comment>
<keyword evidence="12" id="KW-0576">Peroxisome</keyword>
<gene>
    <name evidence="20" type="ORF">AG1IA_08311</name>
</gene>
<evidence type="ECO:0000256" key="10">
    <source>
        <dbReference type="ARBA" id="ARBA00023128"/>
    </source>
</evidence>
<dbReference type="InterPro" id="IPR000542">
    <property type="entry name" value="Carn_acyl_trans"/>
</dbReference>
<sequence>MQLSWIWRGRVLDMADCVSIGIYALSEARKDGISGSEDDLVWAAGPRRLIKACSTNVTSLRILKSSSQGIPNKGAGRSQLTTPDQFFGITVFGTLGRSRNPTGCLSIHIYTNQISYRTLSLGSSLIHSLANPSLPVRCPRALRLFSETPPPLSHISPRKAFPCRLKVSPLMQRSILSRLPLRQQITRSTMAPTRNLRTTAARKSHEPQVDSTQPPMLRYQTHLPELPVPDLASTARKYLDSVKALVSPAEYAKTETAVADFVKSDQAKELQRRLQERAAKPGIENWLADWWNDAAYMGYRDPVVVFVSYYYVHVEQGKRSQAERAARLIKAMLPFRELTESGQLEPEKAKTPLCMSSYKWLFNAARYPVKPSDTADKFDPATNNHVVFVRKNRFYEVDVTGLSTADLTAQVQRIIDAAGPEPAAYPVGALTSENRDNWADVSCSHEMAEDNPQNAESLKRIDSAIIIVALDDTSPITRDDTSWGCWVGDGKNRWYDKHQCKLIVYENGKSGFLGEHSCMDGTPTLRMNEFVLASLAKGKVDHGSATVSSNLPAPKEITFELDSTSKSHIQTATKNFNTLVGQHDLHVLQYEGYGKAAIKTFKASPDAWAQMVKQLAFHKMFNRPGVCYESCQTRKFKRGRTEVIRSASVQSGEWARAMLDPNVDVRSVVDITRHDLFRAALKQHLTYAAWAADGQGVDRHLFGLKKLIREGEPVPEIYNDPSYSKSNHWELSTSQLSSDYFDGWGYGEVVPDGYGLSYSISDNYIRWTATSLKRDTAVLKHYLAEAATETKQMMDRAAKAIAARDGHQKA</sequence>
<dbReference type="OrthoDB" id="240216at2759"/>
<keyword evidence="6" id="KW-0999">Mitochondrion inner membrane</keyword>
<dbReference type="GO" id="GO:0005743">
    <property type="term" value="C:mitochondrial inner membrane"/>
    <property type="evidence" value="ECO:0007669"/>
    <property type="project" value="UniProtKB-SubCell"/>
</dbReference>
<organism evidence="20 21">
    <name type="scientific">Thanatephorus cucumeris (strain AG1-IA)</name>
    <name type="common">Rice sheath blight fungus</name>
    <name type="synonym">Rhizoctonia solani</name>
    <dbReference type="NCBI Taxonomy" id="983506"/>
    <lineage>
        <taxon>Eukaryota</taxon>
        <taxon>Fungi</taxon>
        <taxon>Dikarya</taxon>
        <taxon>Basidiomycota</taxon>
        <taxon>Agaricomycotina</taxon>
        <taxon>Agaricomycetes</taxon>
        <taxon>Cantharellales</taxon>
        <taxon>Ceratobasidiaceae</taxon>
        <taxon>Rhizoctonia</taxon>
        <taxon>Rhizoctonia solani AG-1</taxon>
    </lineage>
</organism>
<keyword evidence="4" id="KW-0813">Transport</keyword>
<evidence type="ECO:0000256" key="11">
    <source>
        <dbReference type="ARBA" id="ARBA00023136"/>
    </source>
</evidence>
<evidence type="ECO:0000256" key="9">
    <source>
        <dbReference type="ARBA" id="ARBA00023098"/>
    </source>
</evidence>
<keyword evidence="10" id="KW-0496">Mitochondrion</keyword>
<evidence type="ECO:0000256" key="12">
    <source>
        <dbReference type="ARBA" id="ARBA00023140"/>
    </source>
</evidence>
<proteinExistence type="inferred from homology"/>
<reference evidence="20 21" key="1">
    <citation type="journal article" date="2013" name="Nat. Commun.">
        <title>The evolution and pathogenic mechanisms of the rice sheath blight pathogen.</title>
        <authorList>
            <person name="Zheng A."/>
            <person name="Lin R."/>
            <person name="Xu L."/>
            <person name="Qin P."/>
            <person name="Tang C."/>
            <person name="Ai P."/>
            <person name="Zhang D."/>
            <person name="Liu Y."/>
            <person name="Sun Z."/>
            <person name="Feng H."/>
            <person name="Wang Y."/>
            <person name="Chen Y."/>
            <person name="Liang X."/>
            <person name="Fu R."/>
            <person name="Li Q."/>
            <person name="Zhang J."/>
            <person name="Yu X."/>
            <person name="Xie Z."/>
            <person name="Ding L."/>
            <person name="Guan P."/>
            <person name="Tang J."/>
            <person name="Liang Y."/>
            <person name="Wang S."/>
            <person name="Deng Q."/>
            <person name="Li S."/>
            <person name="Zhu J."/>
            <person name="Wang L."/>
            <person name="Liu H."/>
            <person name="Li P."/>
        </authorList>
    </citation>
    <scope>NUCLEOTIDE SEQUENCE [LARGE SCALE GENOMIC DNA]</scope>
    <source>
        <strain evidence="21">AG-1 IA</strain>
    </source>
</reference>
<keyword evidence="11" id="KW-0472">Membrane</keyword>
<dbReference type="SUPFAM" id="SSF52777">
    <property type="entry name" value="CoA-dependent acyltransferases"/>
    <property type="match status" value="2"/>
</dbReference>
<feature type="active site" description="Proton acceptor" evidence="18">
    <location>
        <position position="516"/>
    </location>
</feature>
<evidence type="ECO:0000256" key="1">
    <source>
        <dbReference type="ARBA" id="ARBA00004275"/>
    </source>
</evidence>
<evidence type="ECO:0000256" key="15">
    <source>
        <dbReference type="ARBA" id="ARBA00053195"/>
    </source>
</evidence>
<dbReference type="HOGENOM" id="CLU_013513_5_1_1"/>
<accession>L8WMT7</accession>
<dbReference type="OMA" id="KMDGTPT"/>
<evidence type="ECO:0000259" key="19">
    <source>
        <dbReference type="Pfam" id="PF00755"/>
    </source>
</evidence>
<evidence type="ECO:0000256" key="14">
    <source>
        <dbReference type="ARBA" id="ARBA00052702"/>
    </source>
</evidence>
<evidence type="ECO:0000256" key="13">
    <source>
        <dbReference type="ARBA" id="ARBA00023315"/>
    </source>
</evidence>
<dbReference type="PANTHER" id="PTHR22589">
    <property type="entry name" value="CARNITINE O-ACYLTRANSFERASE"/>
    <property type="match status" value="1"/>
</dbReference>
<keyword evidence="21" id="KW-1185">Reference proteome</keyword>
<dbReference type="InterPro" id="IPR039551">
    <property type="entry name" value="Cho/carn_acyl_trans"/>
</dbReference>
<evidence type="ECO:0000256" key="6">
    <source>
        <dbReference type="ARBA" id="ARBA00022792"/>
    </source>
</evidence>